<evidence type="ECO:0000256" key="1">
    <source>
        <dbReference type="SAM" id="Coils"/>
    </source>
</evidence>
<dbReference type="AlphaFoldDB" id="A0A974SRD7"/>
<dbReference type="EMBL" id="CP064781">
    <property type="protein sequence ID" value="QRJ65051.1"/>
    <property type="molecule type" value="Genomic_DNA"/>
</dbReference>
<keyword evidence="2" id="KW-0472">Membrane</keyword>
<name>A0A974SRD7_9RHOO</name>
<dbReference type="PANTHER" id="PTHR38043">
    <property type="entry name" value="PROTEIN HEMX"/>
    <property type="match status" value="1"/>
</dbReference>
<evidence type="ECO:0000313" key="3">
    <source>
        <dbReference type="EMBL" id="QRJ65051.1"/>
    </source>
</evidence>
<dbReference type="InterPro" id="IPR007470">
    <property type="entry name" value="HemX"/>
</dbReference>
<sequence>MTEESFQPAAAPAPETPAATARTPAWLNPWLLVGIVVVALFAWQWFETRLRLAETQQELARRLAESDGVAKESRLLAKQAQDQLMALQAKFGAVEARLAESQSQQAALETLYQDLARNRDEWALAEVEQGVTLAAQQLQLAGNVQGAVLALQAADARLAGSSRPQFIGLRKAFARDLDRLKALPQVDLPGMSVRLESVVTAIDALPLAVDVRPREETRPKPELAADTPAWQRLLLDTWHEMKGLVRIQRFDRDEPVLLAPGQVFFLRENLKLRLLNARLAMLSRDQWTFRNELKAAQSLLERHFDGRDKSVQTALGALRQLGAAEVSIELPTLNESLSAIRGFKANREREARDGRK</sequence>
<protein>
    <submittedName>
        <fullName evidence="3">Uroporphyrinogen-III C-methyltransferase</fullName>
    </submittedName>
</protein>
<feature type="transmembrane region" description="Helical" evidence="2">
    <location>
        <begin position="27"/>
        <end position="46"/>
    </location>
</feature>
<organism evidence="3 4">
    <name type="scientific">Azospira restricta</name>
    <dbReference type="NCBI Taxonomy" id="404405"/>
    <lineage>
        <taxon>Bacteria</taxon>
        <taxon>Pseudomonadati</taxon>
        <taxon>Pseudomonadota</taxon>
        <taxon>Betaproteobacteria</taxon>
        <taxon>Rhodocyclales</taxon>
        <taxon>Rhodocyclaceae</taxon>
        <taxon>Azospira</taxon>
    </lineage>
</organism>
<evidence type="ECO:0000256" key="2">
    <source>
        <dbReference type="SAM" id="Phobius"/>
    </source>
</evidence>
<keyword evidence="2" id="KW-0812">Transmembrane</keyword>
<dbReference type="Pfam" id="PF04375">
    <property type="entry name" value="HemX"/>
    <property type="match status" value="1"/>
</dbReference>
<keyword evidence="2" id="KW-1133">Transmembrane helix</keyword>
<accession>A0A974SRD7</accession>
<dbReference type="Proteomes" id="UP000663444">
    <property type="component" value="Chromosome"/>
</dbReference>
<dbReference type="RefSeq" id="WP_203388576.1">
    <property type="nucleotide sequence ID" value="NZ_CP064781.1"/>
</dbReference>
<evidence type="ECO:0000313" key="4">
    <source>
        <dbReference type="Proteomes" id="UP000663444"/>
    </source>
</evidence>
<keyword evidence="1" id="KW-0175">Coiled coil</keyword>
<proteinExistence type="predicted"/>
<dbReference type="PANTHER" id="PTHR38043:SF1">
    <property type="entry name" value="PROTEIN HEMX"/>
    <property type="match status" value="1"/>
</dbReference>
<dbReference type="KEGG" id="ares:IWH25_06840"/>
<reference evidence="3" key="1">
    <citation type="submission" date="2020-11" db="EMBL/GenBank/DDBJ databases">
        <title>Azospira restricta DSM 18626 genome sequence.</title>
        <authorList>
            <person name="Moe W.M."/>
        </authorList>
    </citation>
    <scope>NUCLEOTIDE SEQUENCE</scope>
    <source>
        <strain evidence="3">DSM 18626</strain>
    </source>
</reference>
<feature type="coiled-coil region" evidence="1">
    <location>
        <begin position="70"/>
        <end position="118"/>
    </location>
</feature>
<gene>
    <name evidence="3" type="ORF">IWH25_06840</name>
</gene>
<keyword evidence="4" id="KW-1185">Reference proteome</keyword>